<dbReference type="Pfam" id="PF25023">
    <property type="entry name" value="TEN_YD-shell"/>
    <property type="match status" value="1"/>
</dbReference>
<comment type="caution">
    <text evidence="3">The sequence shown here is derived from an EMBL/GenBank/DDBJ whole genome shotgun (WGS) entry which is preliminary data.</text>
</comment>
<proteinExistence type="predicted"/>
<dbReference type="PANTHER" id="PTHR32305:SF15">
    <property type="entry name" value="PROTEIN RHSA-RELATED"/>
    <property type="match status" value="1"/>
</dbReference>
<evidence type="ECO:0000313" key="3">
    <source>
        <dbReference type="EMBL" id="TWT29631.1"/>
    </source>
</evidence>
<feature type="domain" description="Teneurin-like YD-shell" evidence="2">
    <location>
        <begin position="29"/>
        <end position="121"/>
    </location>
</feature>
<sequence>MLQLDSTGDVDHRMLWGAAVDQILADENDAGDVHWMLTDNQNTVRDIAEYDDATDTTSIVNHIAYSVFGEVTSQTNSSLDTLPFYYTARYFDEATGLQYNTNRWYNPELNRWMSQDPIGFEAGDANLYRYVGNGHLNGVDPSGLDKSDTNEEIEIKGDGFFLPPVSWPIKFLITAFSGEASRSGVLDKEIMDLQHKRANQQGNLDQVFHKNRFLRSNELCSDMEGLAHFGVESQAAVLGGGFLRPSGGLTNVVEESSDSFGRWFARYGDDGAETFSARLLNGADELGIAWTDDVAQLAGNIAEIQCAGGRNITKIKGLASDGIEKLIKAGRFNSDLYAKQLSRKLGGTRRIDVVKRTAQDAWDITATRIGN</sequence>
<dbReference type="PANTHER" id="PTHR32305">
    <property type="match status" value="1"/>
</dbReference>
<dbReference type="Proteomes" id="UP000318878">
    <property type="component" value="Unassembled WGS sequence"/>
</dbReference>
<gene>
    <name evidence="3" type="ORF">Enr8_48190</name>
</gene>
<dbReference type="InterPro" id="IPR022385">
    <property type="entry name" value="Rhs_assc_core"/>
</dbReference>
<dbReference type="OrthoDB" id="292779at2"/>
<name>A0A5C5UTC0_9BACT</name>
<dbReference type="NCBIfam" id="TIGR03696">
    <property type="entry name" value="Rhs_assc_core"/>
    <property type="match status" value="1"/>
</dbReference>
<evidence type="ECO:0000256" key="1">
    <source>
        <dbReference type="ARBA" id="ARBA00022737"/>
    </source>
</evidence>
<accession>A0A5C5UTC0</accession>
<dbReference type="RefSeq" id="WP_146436548.1">
    <property type="nucleotide sequence ID" value="NZ_SJPF01000007.1"/>
</dbReference>
<dbReference type="EMBL" id="SJPF01000007">
    <property type="protein sequence ID" value="TWT29631.1"/>
    <property type="molecule type" value="Genomic_DNA"/>
</dbReference>
<reference evidence="3 4" key="1">
    <citation type="submission" date="2019-02" db="EMBL/GenBank/DDBJ databases">
        <title>Deep-cultivation of Planctomycetes and their phenomic and genomic characterization uncovers novel biology.</title>
        <authorList>
            <person name="Wiegand S."/>
            <person name="Jogler M."/>
            <person name="Boedeker C."/>
            <person name="Pinto D."/>
            <person name="Vollmers J."/>
            <person name="Rivas-Marin E."/>
            <person name="Kohn T."/>
            <person name="Peeters S.H."/>
            <person name="Heuer A."/>
            <person name="Rast P."/>
            <person name="Oberbeckmann S."/>
            <person name="Bunk B."/>
            <person name="Jeske O."/>
            <person name="Meyerdierks A."/>
            <person name="Storesund J.E."/>
            <person name="Kallscheuer N."/>
            <person name="Luecker S."/>
            <person name="Lage O.M."/>
            <person name="Pohl T."/>
            <person name="Merkel B.J."/>
            <person name="Hornburger P."/>
            <person name="Mueller R.-W."/>
            <person name="Bruemmer F."/>
            <person name="Labrenz M."/>
            <person name="Spormann A.M."/>
            <person name="Op Den Camp H."/>
            <person name="Overmann J."/>
            <person name="Amann R."/>
            <person name="Jetten M.S.M."/>
            <person name="Mascher T."/>
            <person name="Medema M.H."/>
            <person name="Devos D.P."/>
            <person name="Kaster A.-K."/>
            <person name="Ovreas L."/>
            <person name="Rohde M."/>
            <person name="Galperin M.Y."/>
            <person name="Jogler C."/>
        </authorList>
    </citation>
    <scope>NUCLEOTIDE SEQUENCE [LARGE SCALE GENOMIC DNA]</scope>
    <source>
        <strain evidence="3 4">Enr8</strain>
    </source>
</reference>
<keyword evidence="4" id="KW-1185">Reference proteome</keyword>
<dbReference type="InterPro" id="IPR050708">
    <property type="entry name" value="T6SS_VgrG/RHS"/>
</dbReference>
<evidence type="ECO:0000313" key="4">
    <source>
        <dbReference type="Proteomes" id="UP000318878"/>
    </source>
</evidence>
<dbReference type="InterPro" id="IPR056823">
    <property type="entry name" value="TEN-like_YD-shell"/>
</dbReference>
<organism evidence="3 4">
    <name type="scientific">Blastopirellula retiformator</name>
    <dbReference type="NCBI Taxonomy" id="2527970"/>
    <lineage>
        <taxon>Bacteria</taxon>
        <taxon>Pseudomonadati</taxon>
        <taxon>Planctomycetota</taxon>
        <taxon>Planctomycetia</taxon>
        <taxon>Pirellulales</taxon>
        <taxon>Pirellulaceae</taxon>
        <taxon>Blastopirellula</taxon>
    </lineage>
</organism>
<evidence type="ECO:0000259" key="2">
    <source>
        <dbReference type="Pfam" id="PF25023"/>
    </source>
</evidence>
<dbReference type="AlphaFoldDB" id="A0A5C5UTC0"/>
<dbReference type="Gene3D" id="2.180.10.10">
    <property type="entry name" value="RHS repeat-associated core"/>
    <property type="match status" value="1"/>
</dbReference>
<keyword evidence="1" id="KW-0677">Repeat</keyword>
<protein>
    <recommendedName>
        <fullName evidence="2">Teneurin-like YD-shell domain-containing protein</fullName>
    </recommendedName>
</protein>